<evidence type="ECO:0000313" key="1">
    <source>
        <dbReference type="EMBL" id="TRO81158.1"/>
    </source>
</evidence>
<evidence type="ECO:0000313" key="2">
    <source>
        <dbReference type="Proteomes" id="UP000317155"/>
    </source>
</evidence>
<dbReference type="RefSeq" id="WP_092057886.1">
    <property type="nucleotide sequence ID" value="NZ_FOJJ01000038.1"/>
</dbReference>
<proteinExistence type="predicted"/>
<sequence length="268" mass="29853">MSNRLMAVFMMLQLVIGPTISLAEPNRPIVISEKGQASYDTPENALNSLFSACMAEDLEWYFQTLTAESAAVEKADNEENKLDPMVELAMFRRGFVQGTITETFDYLDARVLVVRITDDLGDQFLIPYTLVREGGVWKVTNKFSDAEALEPYSRFIPKLYFGHGQRPADVNAFLGYHQPQEATTTLVNGITSFDLQIYYGGTIDPATFTATLNKKDIRPLFEPSPGSRQFVTLPLESGRNVLELSVEGVRSDGKTANDSDRLVFITAP</sequence>
<reference evidence="1 2" key="1">
    <citation type="submission" date="2019-07" db="EMBL/GenBank/DDBJ databases">
        <title>Insights of Desulfuromonas acetexigens electromicrobiology.</title>
        <authorList>
            <person name="Katuri K."/>
            <person name="Sapireddy V."/>
            <person name="Shaw D.R."/>
            <person name="Saikaly P."/>
        </authorList>
    </citation>
    <scope>NUCLEOTIDE SEQUENCE [LARGE SCALE GENOMIC DNA]</scope>
    <source>
        <strain evidence="1 2">2873</strain>
    </source>
</reference>
<name>A0A550JD34_9BACT</name>
<dbReference type="EMBL" id="VJVV01000006">
    <property type="protein sequence ID" value="TRO81158.1"/>
    <property type="molecule type" value="Genomic_DNA"/>
</dbReference>
<organism evidence="1 2">
    <name type="scientific">Trichloromonas acetexigens</name>
    <dbReference type="NCBI Taxonomy" id="38815"/>
    <lineage>
        <taxon>Bacteria</taxon>
        <taxon>Pseudomonadati</taxon>
        <taxon>Thermodesulfobacteriota</taxon>
        <taxon>Desulfuromonadia</taxon>
        <taxon>Desulfuromonadales</taxon>
        <taxon>Trichloromonadaceae</taxon>
        <taxon>Trichloromonas</taxon>
    </lineage>
</organism>
<dbReference type="Proteomes" id="UP000317155">
    <property type="component" value="Unassembled WGS sequence"/>
</dbReference>
<gene>
    <name evidence="1" type="ORF">FL622_09630</name>
</gene>
<keyword evidence="2" id="KW-1185">Reference proteome</keyword>
<protein>
    <submittedName>
        <fullName evidence="1">Uncharacterized protein</fullName>
    </submittedName>
</protein>
<accession>A0A550JD34</accession>
<dbReference type="OrthoDB" id="5408074at2"/>
<comment type="caution">
    <text evidence="1">The sequence shown here is derived from an EMBL/GenBank/DDBJ whole genome shotgun (WGS) entry which is preliminary data.</text>
</comment>
<dbReference type="AlphaFoldDB" id="A0A550JD34"/>